<evidence type="ECO:0000313" key="2">
    <source>
        <dbReference type="Proteomes" id="UP001148838"/>
    </source>
</evidence>
<keyword evidence="2" id="KW-1185">Reference proteome</keyword>
<evidence type="ECO:0000313" key="1">
    <source>
        <dbReference type="EMBL" id="KAJ4433380.1"/>
    </source>
</evidence>
<accession>A0ABQ8SIU6</accession>
<dbReference type="EMBL" id="JAJSOF020000027">
    <property type="protein sequence ID" value="KAJ4433380.1"/>
    <property type="molecule type" value="Genomic_DNA"/>
</dbReference>
<comment type="caution">
    <text evidence="1">The sequence shown here is derived from an EMBL/GenBank/DDBJ whole genome shotgun (WGS) entry which is preliminary data.</text>
</comment>
<gene>
    <name evidence="1" type="ORF">ANN_15639</name>
</gene>
<protein>
    <submittedName>
        <fullName evidence="1">Uncharacterized protein</fullName>
    </submittedName>
</protein>
<organism evidence="1 2">
    <name type="scientific">Periplaneta americana</name>
    <name type="common">American cockroach</name>
    <name type="synonym">Blatta americana</name>
    <dbReference type="NCBI Taxonomy" id="6978"/>
    <lineage>
        <taxon>Eukaryota</taxon>
        <taxon>Metazoa</taxon>
        <taxon>Ecdysozoa</taxon>
        <taxon>Arthropoda</taxon>
        <taxon>Hexapoda</taxon>
        <taxon>Insecta</taxon>
        <taxon>Pterygota</taxon>
        <taxon>Neoptera</taxon>
        <taxon>Polyneoptera</taxon>
        <taxon>Dictyoptera</taxon>
        <taxon>Blattodea</taxon>
        <taxon>Blattoidea</taxon>
        <taxon>Blattidae</taxon>
        <taxon>Blattinae</taxon>
        <taxon>Periplaneta</taxon>
    </lineage>
</organism>
<name>A0ABQ8SIU6_PERAM</name>
<proteinExistence type="predicted"/>
<dbReference type="Proteomes" id="UP001148838">
    <property type="component" value="Unassembled WGS sequence"/>
</dbReference>
<reference evidence="1 2" key="1">
    <citation type="journal article" date="2022" name="Allergy">
        <title>Genome assembly and annotation of Periplaneta americana reveal a comprehensive cockroach allergen profile.</title>
        <authorList>
            <person name="Wang L."/>
            <person name="Xiong Q."/>
            <person name="Saelim N."/>
            <person name="Wang L."/>
            <person name="Nong W."/>
            <person name="Wan A.T."/>
            <person name="Shi M."/>
            <person name="Liu X."/>
            <person name="Cao Q."/>
            <person name="Hui J.H.L."/>
            <person name="Sookrung N."/>
            <person name="Leung T.F."/>
            <person name="Tungtrongchitr A."/>
            <person name="Tsui S.K.W."/>
        </authorList>
    </citation>
    <scope>NUCLEOTIDE SEQUENCE [LARGE SCALE GENOMIC DNA]</scope>
    <source>
        <strain evidence="1">PWHHKU_190912</strain>
    </source>
</reference>
<sequence>MRRDKVSKPMLLYDGESWILNKNEELRIEAAQMRVLKPLVGLTRRDCIRKDNIRQQHGIQNITEDITNTQKETKNCIHTIERNRRPKIALQYKPGGSRWIGQPRKRWIDQYF</sequence>